<evidence type="ECO:0000256" key="1">
    <source>
        <dbReference type="SAM" id="Phobius"/>
    </source>
</evidence>
<keyword evidence="1" id="KW-0472">Membrane</keyword>
<dbReference type="GO" id="GO:0043190">
    <property type="term" value="C:ATP-binding cassette (ABC) transporter complex"/>
    <property type="evidence" value="ECO:0007669"/>
    <property type="project" value="InterPro"/>
</dbReference>
<evidence type="ECO:0000313" key="3">
    <source>
        <dbReference type="Proteomes" id="UP000580474"/>
    </source>
</evidence>
<dbReference type="EMBL" id="JACHIV010000001">
    <property type="protein sequence ID" value="MBB5069284.1"/>
    <property type="molecule type" value="Genomic_DNA"/>
</dbReference>
<dbReference type="Proteomes" id="UP000580474">
    <property type="component" value="Unassembled WGS sequence"/>
</dbReference>
<dbReference type="PANTHER" id="PTHR30188:SF13">
    <property type="entry name" value="CONSERVED HYPOTHETICAL INTEGRAL MEMBRANE PROTEIN YRBE3B"/>
    <property type="match status" value="1"/>
</dbReference>
<organism evidence="2 3">
    <name type="scientific">Saccharopolyspora gloriosae</name>
    <dbReference type="NCBI Taxonomy" id="455344"/>
    <lineage>
        <taxon>Bacteria</taxon>
        <taxon>Bacillati</taxon>
        <taxon>Actinomycetota</taxon>
        <taxon>Actinomycetes</taxon>
        <taxon>Pseudonocardiales</taxon>
        <taxon>Pseudonocardiaceae</taxon>
        <taxon>Saccharopolyspora</taxon>
    </lineage>
</organism>
<evidence type="ECO:0000313" key="2">
    <source>
        <dbReference type="EMBL" id="MBB5069284.1"/>
    </source>
</evidence>
<dbReference type="InterPro" id="IPR030802">
    <property type="entry name" value="Permease_MalE"/>
</dbReference>
<dbReference type="AlphaFoldDB" id="A0A840NCF2"/>
<feature type="transmembrane region" description="Helical" evidence="1">
    <location>
        <begin position="215"/>
        <end position="239"/>
    </location>
</feature>
<sequence>MADLLVRAARRGAVRRTRGLIDLLVSFGVQATFYFRSIASVPFALVHYGRHVARLVAEISFGAASLFAGGGTIGVIFAMSFVASTQVGLEGYRGLDLIGLTPMSGLMSAMVNTRELAPLVASIALAAKVGTGFTAQLGAMRISDEIDALESMAVRSLPFLVSTRMAAAFISVVPLYLVGLFASYIATRVAVVTLQGQSGGTYDFYFQLLLTPSDIGFSLLKAVVFAMVVTLVHCFYGYYATGGPEGVGRAAGRALRTSIVAITFTDMVLTLLFWGLSPSLPALGVQ</sequence>
<feature type="transmembrane region" description="Helical" evidence="1">
    <location>
        <begin position="165"/>
        <end position="186"/>
    </location>
</feature>
<comment type="caution">
    <text evidence="2">The sequence shown here is derived from an EMBL/GenBank/DDBJ whole genome shotgun (WGS) entry which is preliminary data.</text>
</comment>
<reference evidence="2 3" key="1">
    <citation type="submission" date="2020-08" db="EMBL/GenBank/DDBJ databases">
        <title>Sequencing the genomes of 1000 actinobacteria strains.</title>
        <authorList>
            <person name="Klenk H.-P."/>
        </authorList>
    </citation>
    <scope>NUCLEOTIDE SEQUENCE [LARGE SCALE GENOMIC DNA]</scope>
    <source>
        <strain evidence="2 3">DSM 45582</strain>
    </source>
</reference>
<keyword evidence="3" id="KW-1185">Reference proteome</keyword>
<keyword evidence="1" id="KW-0812">Transmembrane</keyword>
<keyword evidence="1" id="KW-1133">Transmembrane helix</keyword>
<accession>A0A840NCF2</accession>
<name>A0A840NCF2_9PSEU</name>
<dbReference type="PANTHER" id="PTHR30188">
    <property type="entry name" value="ABC TRANSPORTER PERMEASE PROTEIN-RELATED"/>
    <property type="match status" value="1"/>
</dbReference>
<feature type="transmembrane region" description="Helical" evidence="1">
    <location>
        <begin position="259"/>
        <end position="276"/>
    </location>
</feature>
<protein>
    <submittedName>
        <fullName evidence="2">Phospholipid/cholesterol/gamma-HCH transport system permease protein</fullName>
    </submittedName>
</protein>
<feature type="transmembrane region" description="Helical" evidence="1">
    <location>
        <begin position="59"/>
        <end position="83"/>
    </location>
</feature>
<gene>
    <name evidence="2" type="ORF">BJ969_002372</name>
</gene>
<proteinExistence type="predicted"/>
<dbReference type="GO" id="GO:0005548">
    <property type="term" value="F:phospholipid transporter activity"/>
    <property type="evidence" value="ECO:0007669"/>
    <property type="project" value="TreeGrafter"/>
</dbReference>
<feature type="transmembrane region" description="Helical" evidence="1">
    <location>
        <begin position="20"/>
        <end position="39"/>
    </location>
</feature>
<dbReference type="RefSeq" id="WP_184478985.1">
    <property type="nucleotide sequence ID" value="NZ_JACHIV010000001.1"/>
</dbReference>
<dbReference type="Pfam" id="PF02405">
    <property type="entry name" value="MlaE"/>
    <property type="match status" value="1"/>
</dbReference>